<accession>A0ABV4WSU1</accession>
<protein>
    <submittedName>
        <fullName evidence="1">Uncharacterized protein</fullName>
    </submittedName>
</protein>
<keyword evidence="2" id="KW-1185">Reference proteome</keyword>
<sequence length="43" mass="4954">MSLQELVAQNLLLNEKCDRLFVNEEMEKRSPFNLLLNMSAIAS</sequence>
<organism evidence="1 2">
    <name type="scientific">Floridaenema evergladense BLCC-F167</name>
    <dbReference type="NCBI Taxonomy" id="3153639"/>
    <lineage>
        <taxon>Bacteria</taxon>
        <taxon>Bacillati</taxon>
        <taxon>Cyanobacteriota</taxon>
        <taxon>Cyanophyceae</taxon>
        <taxon>Oscillatoriophycideae</taxon>
        <taxon>Aerosakkonematales</taxon>
        <taxon>Aerosakkonemataceae</taxon>
        <taxon>Floridanema</taxon>
        <taxon>Floridanema evergladense</taxon>
    </lineage>
</organism>
<reference evidence="1 2" key="1">
    <citation type="submission" date="2024-09" db="EMBL/GenBank/DDBJ databases">
        <title>Floridaenema gen nov. (Aerosakkonemataceae, Aerosakkonematales ord. nov., Cyanobacteria) from benthic tropical and subtropical fresh waters, with the description of four new species.</title>
        <authorList>
            <person name="Moretto J.A."/>
            <person name="Berthold D.E."/>
            <person name="Lefler F.W."/>
            <person name="Huang I.-S."/>
            <person name="Laughinghouse H. IV."/>
        </authorList>
    </citation>
    <scope>NUCLEOTIDE SEQUENCE [LARGE SCALE GENOMIC DNA]</scope>
    <source>
        <strain evidence="1 2">BLCC-F167</strain>
    </source>
</reference>
<dbReference type="Proteomes" id="UP001576780">
    <property type="component" value="Unassembled WGS sequence"/>
</dbReference>
<gene>
    <name evidence="1" type="ORF">ACE1CA_24890</name>
</gene>
<dbReference type="EMBL" id="JBHFNT010000219">
    <property type="protein sequence ID" value="MFB2837751.1"/>
    <property type="molecule type" value="Genomic_DNA"/>
</dbReference>
<proteinExistence type="predicted"/>
<evidence type="ECO:0000313" key="2">
    <source>
        <dbReference type="Proteomes" id="UP001576780"/>
    </source>
</evidence>
<comment type="caution">
    <text evidence="1">The sequence shown here is derived from an EMBL/GenBank/DDBJ whole genome shotgun (WGS) entry which is preliminary data.</text>
</comment>
<dbReference type="RefSeq" id="WP_413280090.1">
    <property type="nucleotide sequence ID" value="NZ_JBHFNT010000219.1"/>
</dbReference>
<evidence type="ECO:0000313" key="1">
    <source>
        <dbReference type="EMBL" id="MFB2837751.1"/>
    </source>
</evidence>
<name>A0ABV4WSU1_9CYAN</name>